<dbReference type="GO" id="GO:0009073">
    <property type="term" value="P:aromatic amino acid family biosynthetic process"/>
    <property type="evidence" value="ECO:0007669"/>
    <property type="project" value="UniProtKB-KW"/>
</dbReference>
<dbReference type="GO" id="GO:0005829">
    <property type="term" value="C:cytosol"/>
    <property type="evidence" value="ECO:0007669"/>
    <property type="project" value="TreeGrafter"/>
</dbReference>
<dbReference type="CDD" id="cd00464">
    <property type="entry name" value="SK"/>
    <property type="match status" value="1"/>
</dbReference>
<dbReference type="EMBL" id="JAAWWB010000013">
    <property type="protein sequence ID" value="KAG6768361.1"/>
    <property type="molecule type" value="Genomic_DNA"/>
</dbReference>
<keyword evidence="4" id="KW-0808">Transferase</keyword>
<dbReference type="InterPro" id="IPR023000">
    <property type="entry name" value="Shikimate_kinase_CS"/>
</dbReference>
<keyword evidence="5" id="KW-0547">Nucleotide-binding</keyword>
<dbReference type="GO" id="GO:0005524">
    <property type="term" value="F:ATP binding"/>
    <property type="evidence" value="ECO:0007669"/>
    <property type="project" value="UniProtKB-KW"/>
</dbReference>
<dbReference type="HAMAP" id="MF_00109">
    <property type="entry name" value="Shikimate_kinase"/>
    <property type="match status" value="1"/>
</dbReference>
<dbReference type="GO" id="GO:0009507">
    <property type="term" value="C:chloroplast"/>
    <property type="evidence" value="ECO:0007669"/>
    <property type="project" value="TreeGrafter"/>
</dbReference>
<reference evidence="9" key="1">
    <citation type="journal article" date="2020" name="bioRxiv">
        <title>Hybrid origin of Populus tomentosa Carr. identified through genome sequencing and phylogenomic analysis.</title>
        <authorList>
            <person name="An X."/>
            <person name="Gao K."/>
            <person name="Chen Z."/>
            <person name="Li J."/>
            <person name="Yang X."/>
            <person name="Yang X."/>
            <person name="Zhou J."/>
            <person name="Guo T."/>
            <person name="Zhao T."/>
            <person name="Huang S."/>
            <person name="Miao D."/>
            <person name="Khan W.U."/>
            <person name="Rao P."/>
            <person name="Ye M."/>
            <person name="Lei B."/>
            <person name="Liao W."/>
            <person name="Wang J."/>
            <person name="Ji L."/>
            <person name="Li Y."/>
            <person name="Guo B."/>
            <person name="Mustafa N.S."/>
            <person name="Li S."/>
            <person name="Yun Q."/>
            <person name="Keller S.R."/>
            <person name="Mao J."/>
            <person name="Zhang R."/>
            <person name="Strauss S.H."/>
        </authorList>
    </citation>
    <scope>NUCLEOTIDE SEQUENCE</scope>
    <source>
        <strain evidence="9">GM15</strain>
        <tissue evidence="9">Leaf</tissue>
    </source>
</reference>
<evidence type="ECO:0000256" key="2">
    <source>
        <dbReference type="ARBA" id="ARBA00006997"/>
    </source>
</evidence>
<dbReference type="AlphaFoldDB" id="A0A8X7ZFH2"/>
<evidence type="ECO:0000256" key="1">
    <source>
        <dbReference type="ARBA" id="ARBA00002641"/>
    </source>
</evidence>
<evidence type="ECO:0000256" key="4">
    <source>
        <dbReference type="ARBA" id="ARBA00022679"/>
    </source>
</evidence>
<evidence type="ECO:0000256" key="8">
    <source>
        <dbReference type="ARBA" id="ARBA00023141"/>
    </source>
</evidence>
<dbReference type="Pfam" id="PF01202">
    <property type="entry name" value="SKI"/>
    <property type="match status" value="1"/>
</dbReference>
<gene>
    <name evidence="9" type="ORF">POTOM_027273</name>
</gene>
<dbReference type="PROSITE" id="PS01128">
    <property type="entry name" value="SHIKIMATE_KINASE"/>
    <property type="match status" value="1"/>
</dbReference>
<dbReference type="InterPro" id="IPR000623">
    <property type="entry name" value="Shikimate_kinase/TSH1"/>
</dbReference>
<keyword evidence="7" id="KW-0067">ATP-binding</keyword>
<evidence type="ECO:0000256" key="3">
    <source>
        <dbReference type="ARBA" id="ARBA00022605"/>
    </source>
</evidence>
<evidence type="ECO:0000313" key="10">
    <source>
        <dbReference type="Proteomes" id="UP000886885"/>
    </source>
</evidence>
<comment type="similarity">
    <text evidence="2">Belongs to the shikimate kinase family.</text>
</comment>
<dbReference type="OrthoDB" id="197068at2759"/>
<keyword evidence="10" id="KW-1185">Reference proteome</keyword>
<organism evidence="9 10">
    <name type="scientific">Populus tomentosa</name>
    <name type="common">Chinese white poplar</name>
    <dbReference type="NCBI Taxonomy" id="118781"/>
    <lineage>
        <taxon>Eukaryota</taxon>
        <taxon>Viridiplantae</taxon>
        <taxon>Streptophyta</taxon>
        <taxon>Embryophyta</taxon>
        <taxon>Tracheophyta</taxon>
        <taxon>Spermatophyta</taxon>
        <taxon>Magnoliopsida</taxon>
        <taxon>eudicotyledons</taxon>
        <taxon>Gunneridae</taxon>
        <taxon>Pentapetalae</taxon>
        <taxon>rosids</taxon>
        <taxon>fabids</taxon>
        <taxon>Malpighiales</taxon>
        <taxon>Salicaceae</taxon>
        <taxon>Saliceae</taxon>
        <taxon>Populus</taxon>
    </lineage>
</organism>
<evidence type="ECO:0000256" key="5">
    <source>
        <dbReference type="ARBA" id="ARBA00022741"/>
    </source>
</evidence>
<dbReference type="InterPro" id="IPR031322">
    <property type="entry name" value="Shikimate/glucono_kinase"/>
</dbReference>
<sequence>MEASLAQRMQISTTWVDSYKFPRKSTGSLRFSGRFKEQKRLQVFVSAHYRPVRDENRHRWASFEVSCSCNSSQVSTLESESLQDLFGEEALILKDVGVPSVAEIFEIYGEDFFRDKETEALEKLSTEHRFVVSTGGGAVIRDQNWIYMRKGISVWLDVPLEELAQRIAAVGTKSRPLLDNEPGDAYNNAFRRLSTLFEKRHKAYENAKARVSLENIAAKLGYKDVSSITPAMIAIENMACVMHYVEGFHLLPAGFGMRMMCKIYVVMLTCAYGAGCHVIKIKGLVRIVTVSEYYGHMEW</sequence>
<keyword evidence="3" id="KW-0028">Amino-acid biosynthesis</keyword>
<evidence type="ECO:0000256" key="7">
    <source>
        <dbReference type="ARBA" id="ARBA00022840"/>
    </source>
</evidence>
<evidence type="ECO:0000313" key="9">
    <source>
        <dbReference type="EMBL" id="KAG6768361.1"/>
    </source>
</evidence>
<dbReference type="GO" id="GO:0004765">
    <property type="term" value="F:shikimate kinase activity"/>
    <property type="evidence" value="ECO:0007669"/>
    <property type="project" value="TreeGrafter"/>
</dbReference>
<proteinExistence type="inferred from homology"/>
<comment type="function">
    <text evidence="1">Catalyzes the specific phosphorylation of the 3-hydroxyl group of shikimic acid using ATP as a cosubstrate.</text>
</comment>
<evidence type="ECO:0000256" key="6">
    <source>
        <dbReference type="ARBA" id="ARBA00022777"/>
    </source>
</evidence>
<name>A0A8X7ZFH2_POPTO</name>
<protein>
    <recommendedName>
        <fullName evidence="11">Shikimate kinase</fullName>
    </recommendedName>
</protein>
<evidence type="ECO:0008006" key="11">
    <source>
        <dbReference type="Google" id="ProtNLM"/>
    </source>
</evidence>
<keyword evidence="8" id="KW-0057">Aromatic amino acid biosynthesis</keyword>
<dbReference type="GO" id="GO:0008652">
    <property type="term" value="P:amino acid biosynthetic process"/>
    <property type="evidence" value="ECO:0007669"/>
    <property type="project" value="UniProtKB-KW"/>
</dbReference>
<dbReference type="PANTHER" id="PTHR21087">
    <property type="entry name" value="SHIKIMATE KINASE"/>
    <property type="match status" value="1"/>
</dbReference>
<accession>A0A8X7ZFH2</accession>
<dbReference type="Proteomes" id="UP000886885">
    <property type="component" value="Chromosome 7A"/>
</dbReference>
<comment type="caution">
    <text evidence="9">The sequence shown here is derived from an EMBL/GenBank/DDBJ whole genome shotgun (WGS) entry which is preliminary data.</text>
</comment>
<keyword evidence="6" id="KW-0418">Kinase</keyword>
<dbReference type="PANTHER" id="PTHR21087:SF16">
    <property type="entry name" value="SHIKIMATE KINASE 1, CHLOROPLASTIC"/>
    <property type="match status" value="1"/>
</dbReference>